<comment type="similarity">
    <text evidence="1">Belongs to the LysR transcriptional regulatory family.</text>
</comment>
<keyword evidence="3" id="KW-0238">DNA-binding</keyword>
<dbReference type="Proteomes" id="UP000292939">
    <property type="component" value="Chromosome"/>
</dbReference>
<dbReference type="SUPFAM" id="SSF46785">
    <property type="entry name" value="Winged helix' DNA-binding domain"/>
    <property type="match status" value="1"/>
</dbReference>
<dbReference type="Gene3D" id="1.10.10.10">
    <property type="entry name" value="Winged helix-like DNA-binding domain superfamily/Winged helix DNA-binding domain"/>
    <property type="match status" value="1"/>
</dbReference>
<dbReference type="PROSITE" id="PS50931">
    <property type="entry name" value="HTH_LYSR"/>
    <property type="match status" value="1"/>
</dbReference>
<proteinExistence type="inferred from homology"/>
<dbReference type="KEGG" id="hgr:DW355_14055"/>
<dbReference type="SUPFAM" id="SSF53850">
    <property type="entry name" value="Periplasmic binding protein-like II"/>
    <property type="match status" value="1"/>
</dbReference>
<protein>
    <submittedName>
        <fullName evidence="6">LysR family transcriptional regulator</fullName>
    </submittedName>
</protein>
<dbReference type="OrthoDB" id="5293066at2"/>
<dbReference type="EMBL" id="CP031395">
    <property type="protein sequence ID" value="QBK05696.1"/>
    <property type="molecule type" value="Genomic_DNA"/>
</dbReference>
<sequence length="329" mass="35014">MQAPSPAPHSARDVLTPDALAMLQAIEAAGSFAAAARALGLVPSALTYRVRQIEDALDVLLYDRSSRQARLTAAGAELLREGQRLLGEIDAVARRVQRVATGWESQFTVAVDGIIHRPTLMELCESFFTLGAPTRLKLRDETLMGTLEALTSGQADLAIGVVLEAGDIGTGNVGLQSKPLGQVEFIYAVAPHHPLATAPEPLTDVMLLQHRAVAVADSSSQGQGLTVGLLAGQDVLTVGTMQAKLDAQLRGLGGGFLPECNARPYIEAGRLVVKQIERSRRVVRTSYVWRGNSAPGQAPGQGAGRALQWWLQQLESPTTRAALLGPLQR</sequence>
<keyword evidence="4" id="KW-0804">Transcription</keyword>
<dbReference type="InterPro" id="IPR005119">
    <property type="entry name" value="LysR_subst-bd"/>
</dbReference>
<dbReference type="Pfam" id="PF00126">
    <property type="entry name" value="HTH_1"/>
    <property type="match status" value="1"/>
</dbReference>
<evidence type="ECO:0000256" key="2">
    <source>
        <dbReference type="ARBA" id="ARBA00023015"/>
    </source>
</evidence>
<evidence type="ECO:0000256" key="1">
    <source>
        <dbReference type="ARBA" id="ARBA00009437"/>
    </source>
</evidence>
<dbReference type="AlphaFoldDB" id="A0A4P6ULY9"/>
<dbReference type="InterPro" id="IPR036388">
    <property type="entry name" value="WH-like_DNA-bd_sf"/>
</dbReference>
<evidence type="ECO:0000313" key="7">
    <source>
        <dbReference type="Proteomes" id="UP000292939"/>
    </source>
</evidence>
<evidence type="ECO:0000256" key="4">
    <source>
        <dbReference type="ARBA" id="ARBA00023163"/>
    </source>
</evidence>
<feature type="domain" description="HTH lysR-type" evidence="5">
    <location>
        <begin position="15"/>
        <end position="72"/>
    </location>
</feature>
<gene>
    <name evidence="6" type="ORF">DW355_14055</name>
</gene>
<organism evidence="6 7">
    <name type="scientific">Hylemonella gracilis</name>
    <dbReference type="NCBI Taxonomy" id="80880"/>
    <lineage>
        <taxon>Bacteria</taxon>
        <taxon>Pseudomonadati</taxon>
        <taxon>Pseudomonadota</taxon>
        <taxon>Betaproteobacteria</taxon>
        <taxon>Burkholderiales</taxon>
        <taxon>Comamonadaceae</taxon>
        <taxon>Hylemonella</taxon>
    </lineage>
</organism>
<dbReference type="InterPro" id="IPR036390">
    <property type="entry name" value="WH_DNA-bd_sf"/>
</dbReference>
<evidence type="ECO:0000256" key="3">
    <source>
        <dbReference type="ARBA" id="ARBA00023125"/>
    </source>
</evidence>
<dbReference type="GO" id="GO:0003700">
    <property type="term" value="F:DNA-binding transcription factor activity"/>
    <property type="evidence" value="ECO:0007669"/>
    <property type="project" value="InterPro"/>
</dbReference>
<dbReference type="Pfam" id="PF03466">
    <property type="entry name" value="LysR_substrate"/>
    <property type="match status" value="1"/>
</dbReference>
<dbReference type="PANTHER" id="PTHR30126">
    <property type="entry name" value="HTH-TYPE TRANSCRIPTIONAL REGULATOR"/>
    <property type="match status" value="1"/>
</dbReference>
<dbReference type="InterPro" id="IPR000847">
    <property type="entry name" value="LysR_HTH_N"/>
</dbReference>
<dbReference type="RefSeq" id="WP_131280961.1">
    <property type="nucleotide sequence ID" value="NZ_CP031395.1"/>
</dbReference>
<accession>A0A4P6ULY9</accession>
<dbReference type="PANTHER" id="PTHR30126:SF4">
    <property type="entry name" value="LYSR FAMILY TRANSCRIPTIONAL REGULATOR"/>
    <property type="match status" value="1"/>
</dbReference>
<dbReference type="Gene3D" id="3.40.190.290">
    <property type="match status" value="1"/>
</dbReference>
<dbReference type="GO" id="GO:0000976">
    <property type="term" value="F:transcription cis-regulatory region binding"/>
    <property type="evidence" value="ECO:0007669"/>
    <property type="project" value="TreeGrafter"/>
</dbReference>
<keyword evidence="2" id="KW-0805">Transcription regulation</keyword>
<evidence type="ECO:0000259" key="5">
    <source>
        <dbReference type="PROSITE" id="PS50931"/>
    </source>
</evidence>
<evidence type="ECO:0000313" key="6">
    <source>
        <dbReference type="EMBL" id="QBK05696.1"/>
    </source>
</evidence>
<reference evidence="6 7" key="1">
    <citation type="submission" date="2018-07" db="EMBL/GenBank/DDBJ databases">
        <title>Exploring interactions and the metabolic potential of the ultra-small soil bacteria Hylemonella gracilis.</title>
        <authorList>
            <person name="Tyc O."/>
            <person name="Kulkarni P."/>
            <person name="Gawehns F."/>
            <person name="Hundscheid M."/>
            <person name="Zweers H."/>
            <person name="Garbeva P."/>
        </authorList>
    </citation>
    <scope>NUCLEOTIDE SEQUENCE [LARGE SCALE GENOMIC DNA]</scope>
    <source>
        <strain evidence="6 7">NS1</strain>
    </source>
</reference>
<name>A0A4P6ULY9_9BURK</name>